<keyword evidence="4" id="KW-1185">Reference proteome</keyword>
<dbReference type="Proteomes" id="UP001217089">
    <property type="component" value="Unassembled WGS sequence"/>
</dbReference>
<name>A0ABQ9ELA3_TEGGR</name>
<proteinExistence type="predicted"/>
<dbReference type="PROSITE" id="PS50186">
    <property type="entry name" value="DEP"/>
    <property type="match status" value="1"/>
</dbReference>
<dbReference type="InterPro" id="IPR000591">
    <property type="entry name" value="DEP_dom"/>
</dbReference>
<dbReference type="InterPro" id="IPR036388">
    <property type="entry name" value="WH-like_DNA-bd_sf"/>
</dbReference>
<dbReference type="SUPFAM" id="SSF46785">
    <property type="entry name" value="Winged helix' DNA-binding domain"/>
    <property type="match status" value="1"/>
</dbReference>
<dbReference type="InterPro" id="IPR051832">
    <property type="entry name" value="mTOR-Rac_regulators"/>
</dbReference>
<dbReference type="PANTHER" id="PTHR22829">
    <property type="entry name" value="DEP DOMAIN PROTEIN"/>
    <property type="match status" value="1"/>
</dbReference>
<dbReference type="PANTHER" id="PTHR22829:SF16">
    <property type="entry name" value="PH DOMAIN-CONTAINING PROTEIN"/>
    <property type="match status" value="1"/>
</dbReference>
<dbReference type="EMBL" id="JARBDR010000813">
    <property type="protein sequence ID" value="KAJ8306033.1"/>
    <property type="molecule type" value="Genomic_DNA"/>
</dbReference>
<feature type="region of interest" description="Disordered" evidence="1">
    <location>
        <begin position="147"/>
        <end position="182"/>
    </location>
</feature>
<feature type="compositionally biased region" description="Low complexity" evidence="1">
    <location>
        <begin position="147"/>
        <end position="157"/>
    </location>
</feature>
<evidence type="ECO:0000259" key="2">
    <source>
        <dbReference type="PROSITE" id="PS50186"/>
    </source>
</evidence>
<dbReference type="InterPro" id="IPR036390">
    <property type="entry name" value="WH_DNA-bd_sf"/>
</dbReference>
<organism evidence="3 4">
    <name type="scientific">Tegillarca granosa</name>
    <name type="common">Malaysian cockle</name>
    <name type="synonym">Anadara granosa</name>
    <dbReference type="NCBI Taxonomy" id="220873"/>
    <lineage>
        <taxon>Eukaryota</taxon>
        <taxon>Metazoa</taxon>
        <taxon>Spiralia</taxon>
        <taxon>Lophotrochozoa</taxon>
        <taxon>Mollusca</taxon>
        <taxon>Bivalvia</taxon>
        <taxon>Autobranchia</taxon>
        <taxon>Pteriomorphia</taxon>
        <taxon>Arcoida</taxon>
        <taxon>Arcoidea</taxon>
        <taxon>Arcidae</taxon>
        <taxon>Tegillarca</taxon>
    </lineage>
</organism>
<reference evidence="3 4" key="1">
    <citation type="submission" date="2022-12" db="EMBL/GenBank/DDBJ databases">
        <title>Chromosome-level genome of Tegillarca granosa.</title>
        <authorList>
            <person name="Kim J."/>
        </authorList>
    </citation>
    <scope>NUCLEOTIDE SEQUENCE [LARGE SCALE GENOMIC DNA]</scope>
    <source>
        <strain evidence="3">Teg-2019</strain>
        <tissue evidence="3">Adductor muscle</tissue>
    </source>
</reference>
<accession>A0ABQ9ELA3</accession>
<dbReference type="SMART" id="SM00049">
    <property type="entry name" value="DEP"/>
    <property type="match status" value="1"/>
</dbReference>
<evidence type="ECO:0000313" key="4">
    <source>
        <dbReference type="Proteomes" id="UP001217089"/>
    </source>
</evidence>
<sequence length="182" mass="21586">MICDDHQFKDEMLFYRFRKDDKSFEEFKDLNTFYKALKLYKMMTSQKFGILKNFQLNVLNGQIYHQSFSGAAFVDWIIRQKEALSKSEAINIGRLLLESDLIRHVTDDHHFRSDSSLLYQFTLDYEKRRKLPDILRVDRGNRLSMDSSISSVDSQDSQYIPGRKSPNSYQQREAKLTFAKRT</sequence>
<comment type="caution">
    <text evidence="3">The sequence shown here is derived from an EMBL/GenBank/DDBJ whole genome shotgun (WGS) entry which is preliminary data.</text>
</comment>
<dbReference type="Pfam" id="PF00610">
    <property type="entry name" value="DEP"/>
    <property type="match status" value="1"/>
</dbReference>
<evidence type="ECO:0000256" key="1">
    <source>
        <dbReference type="SAM" id="MobiDB-lite"/>
    </source>
</evidence>
<protein>
    <recommendedName>
        <fullName evidence="2">DEP domain-containing protein</fullName>
    </recommendedName>
</protein>
<feature type="domain" description="DEP" evidence="2">
    <location>
        <begin position="66"/>
        <end position="123"/>
    </location>
</feature>
<dbReference type="Gene3D" id="1.10.10.10">
    <property type="entry name" value="Winged helix-like DNA-binding domain superfamily/Winged helix DNA-binding domain"/>
    <property type="match status" value="1"/>
</dbReference>
<evidence type="ECO:0000313" key="3">
    <source>
        <dbReference type="EMBL" id="KAJ8306033.1"/>
    </source>
</evidence>
<gene>
    <name evidence="3" type="ORF">KUTeg_016578</name>
</gene>